<dbReference type="Pfam" id="PF08443">
    <property type="entry name" value="RimK"/>
    <property type="match status" value="1"/>
</dbReference>
<keyword evidence="4" id="KW-1185">Reference proteome</keyword>
<dbReference type="GO" id="GO:0016879">
    <property type="term" value="F:ligase activity, forming carbon-nitrogen bonds"/>
    <property type="evidence" value="ECO:0007669"/>
    <property type="project" value="TreeGrafter"/>
</dbReference>
<reference evidence="3" key="1">
    <citation type="submission" date="2021-04" db="EMBL/GenBank/DDBJ databases">
        <title>Draft genome sequence of Xylanibacillus composti strain K13.</title>
        <authorList>
            <person name="Uke A."/>
            <person name="Chhe C."/>
            <person name="Baramee S."/>
            <person name="Kosugi A."/>
        </authorList>
    </citation>
    <scope>NUCLEOTIDE SEQUENCE</scope>
    <source>
        <strain evidence="3">K13</strain>
    </source>
</reference>
<dbReference type="Proteomes" id="UP000677918">
    <property type="component" value="Unassembled WGS sequence"/>
</dbReference>
<sequence length="272" mass="30922">MMKLITFQAYRTLGLPDVRYIKPSLMFKEIDAIREADVVLFPETWQVPALVYGLKKHIFPSIETLQLGFSKVDMTRALWTVAPENVPYTEIMANTAANIDYVLNAFPYPFVAKEARNARGNGVFLIEREADFRRYAEQSEVLYVQEYLENDGKELRVCVVGDQVFTAYWKVCPEGSFLHNVAQGGDICFDFVPREACELVLRVARELNINHAGFDVMISGDRFYILEFNALFGNQGIQARGLSVETAIYQYLIQQFVPTFPTSPTTPGKIIS</sequence>
<keyword evidence="1" id="KW-0067">ATP-binding</keyword>
<evidence type="ECO:0000259" key="2">
    <source>
        <dbReference type="PROSITE" id="PS50975"/>
    </source>
</evidence>
<dbReference type="PANTHER" id="PTHR21621:SF0">
    <property type="entry name" value="BETA-CITRYLGLUTAMATE SYNTHASE B-RELATED"/>
    <property type="match status" value="1"/>
</dbReference>
<organism evidence="3 4">
    <name type="scientific">Xylanibacillus composti</name>
    <dbReference type="NCBI Taxonomy" id="1572762"/>
    <lineage>
        <taxon>Bacteria</taxon>
        <taxon>Bacillati</taxon>
        <taxon>Bacillota</taxon>
        <taxon>Bacilli</taxon>
        <taxon>Bacillales</taxon>
        <taxon>Paenibacillaceae</taxon>
        <taxon>Xylanibacillus</taxon>
    </lineage>
</organism>
<accession>A0A8J4H0M1</accession>
<dbReference type="GO" id="GO:0046872">
    <property type="term" value="F:metal ion binding"/>
    <property type="evidence" value="ECO:0007669"/>
    <property type="project" value="InterPro"/>
</dbReference>
<evidence type="ECO:0000313" key="4">
    <source>
        <dbReference type="Proteomes" id="UP000677918"/>
    </source>
</evidence>
<evidence type="ECO:0000256" key="1">
    <source>
        <dbReference type="PROSITE-ProRule" id="PRU00409"/>
    </source>
</evidence>
<evidence type="ECO:0000313" key="3">
    <source>
        <dbReference type="EMBL" id="GIQ68732.1"/>
    </source>
</evidence>
<proteinExistence type="predicted"/>
<keyword evidence="1" id="KW-0547">Nucleotide-binding</keyword>
<comment type="caution">
    <text evidence="3">The sequence shown here is derived from an EMBL/GenBank/DDBJ whole genome shotgun (WGS) entry which is preliminary data.</text>
</comment>
<dbReference type="EMBL" id="BOVK01000018">
    <property type="protein sequence ID" value="GIQ68732.1"/>
    <property type="molecule type" value="Genomic_DNA"/>
</dbReference>
<dbReference type="AlphaFoldDB" id="A0A8J4H0M1"/>
<dbReference type="Gene3D" id="3.30.470.20">
    <property type="entry name" value="ATP-grasp fold, B domain"/>
    <property type="match status" value="1"/>
</dbReference>
<feature type="domain" description="ATP-grasp" evidence="2">
    <location>
        <begin position="76"/>
        <end position="257"/>
    </location>
</feature>
<dbReference type="InterPro" id="IPR011761">
    <property type="entry name" value="ATP-grasp"/>
</dbReference>
<gene>
    <name evidence="3" type="ORF">XYCOK13_15560</name>
</gene>
<dbReference type="PROSITE" id="PS50975">
    <property type="entry name" value="ATP_GRASP"/>
    <property type="match status" value="1"/>
</dbReference>
<dbReference type="PANTHER" id="PTHR21621">
    <property type="entry name" value="RIBOSOMAL PROTEIN S6 MODIFICATION PROTEIN"/>
    <property type="match status" value="1"/>
</dbReference>
<dbReference type="GO" id="GO:0005737">
    <property type="term" value="C:cytoplasm"/>
    <property type="evidence" value="ECO:0007669"/>
    <property type="project" value="TreeGrafter"/>
</dbReference>
<dbReference type="GO" id="GO:0005524">
    <property type="term" value="F:ATP binding"/>
    <property type="evidence" value="ECO:0007669"/>
    <property type="project" value="UniProtKB-UniRule"/>
</dbReference>
<dbReference type="SUPFAM" id="SSF56059">
    <property type="entry name" value="Glutathione synthetase ATP-binding domain-like"/>
    <property type="match status" value="1"/>
</dbReference>
<name>A0A8J4H0M1_9BACL</name>
<dbReference type="InterPro" id="IPR013651">
    <property type="entry name" value="ATP-grasp_RimK-type"/>
</dbReference>
<protein>
    <recommendedName>
        <fullName evidence="2">ATP-grasp domain-containing protein</fullName>
    </recommendedName>
</protein>